<protein>
    <submittedName>
        <fullName evidence="1">Uncharacterized protein</fullName>
    </submittedName>
</protein>
<reference evidence="1" key="1">
    <citation type="journal article" date="2020" name="Nature">
        <title>Giant virus diversity and host interactions through global metagenomics.</title>
        <authorList>
            <person name="Schulz F."/>
            <person name="Roux S."/>
            <person name="Paez-Espino D."/>
            <person name="Jungbluth S."/>
            <person name="Walsh D.A."/>
            <person name="Denef V.J."/>
            <person name="McMahon K.D."/>
            <person name="Konstantinidis K.T."/>
            <person name="Eloe-Fadrosh E.A."/>
            <person name="Kyrpides N.C."/>
            <person name="Woyke T."/>
        </authorList>
    </citation>
    <scope>NUCLEOTIDE SEQUENCE</scope>
    <source>
        <strain evidence="1">GVMAG-M-3300023184-101</strain>
    </source>
</reference>
<name>A0A6C0HG98_9ZZZZ</name>
<dbReference type="AlphaFoldDB" id="A0A6C0HG98"/>
<accession>A0A6C0HG98</accession>
<proteinExistence type="predicted"/>
<dbReference type="EMBL" id="MN739949">
    <property type="protein sequence ID" value="QHT79427.1"/>
    <property type="molecule type" value="Genomic_DNA"/>
</dbReference>
<evidence type="ECO:0000313" key="1">
    <source>
        <dbReference type="EMBL" id="QHT79427.1"/>
    </source>
</evidence>
<organism evidence="1">
    <name type="scientific">viral metagenome</name>
    <dbReference type="NCBI Taxonomy" id="1070528"/>
    <lineage>
        <taxon>unclassified sequences</taxon>
        <taxon>metagenomes</taxon>
        <taxon>organismal metagenomes</taxon>
    </lineage>
</organism>
<sequence length="160" mass="19125">MNQQWVVSMFNQVEQQQQKQKSVVRSMLLKEYAHFLPEELWGIIVNYMFQKEKCVVHIIFEKLYFFQQDYYYLFSGTKKQLTNSMNFLKNDISHNVDLPIDTYCNFRCLITKQQCPDENGTKCGCTWMHSIFPTETTFKHRVDNIMPSHPAIIIRDISHL</sequence>